<dbReference type="PANTHER" id="PTHR48267:SF1">
    <property type="entry name" value="BILIRUBIN OXIDASE"/>
    <property type="match status" value="1"/>
</dbReference>
<dbReference type="GO" id="GO:0016491">
    <property type="term" value="F:oxidoreductase activity"/>
    <property type="evidence" value="ECO:0007669"/>
    <property type="project" value="InterPro"/>
</dbReference>
<dbReference type="InterPro" id="IPR008972">
    <property type="entry name" value="Cupredoxin"/>
</dbReference>
<dbReference type="eggNOG" id="COG2132">
    <property type="taxonomic scope" value="Bacteria"/>
</dbReference>
<dbReference type="CDD" id="cd13868">
    <property type="entry name" value="CuRO_2_CotA_like"/>
    <property type="match status" value="1"/>
</dbReference>
<feature type="domain" description="Plastocyanin-like" evidence="3">
    <location>
        <begin position="470"/>
        <end position="586"/>
    </location>
</feature>
<evidence type="ECO:0000313" key="5">
    <source>
        <dbReference type="EMBL" id="EFG04886.2"/>
    </source>
</evidence>
<feature type="domain" description="Plastocyanin-like" evidence="4">
    <location>
        <begin position="161"/>
        <end position="236"/>
    </location>
</feature>
<proteinExistence type="inferred from homology"/>
<dbReference type="CDD" id="cd13891">
    <property type="entry name" value="CuRO_3_CotA_like"/>
    <property type="match status" value="1"/>
</dbReference>
<dbReference type="GO" id="GO:0005507">
    <property type="term" value="F:copper ion binding"/>
    <property type="evidence" value="ECO:0007669"/>
    <property type="project" value="InterPro"/>
</dbReference>
<keyword evidence="6" id="KW-1185">Reference proteome</keyword>
<dbReference type="InterPro" id="IPR011707">
    <property type="entry name" value="Cu-oxidase-like_N"/>
</dbReference>
<sequence length="588" mass="63997">MRRRSFLSAVPLGAGTVLLSGGGQTAAAAPPGGLPAVRDPRYLAPIADARAVPRFVTPLPRPSRIDLSDGGSRTLVMAPVTQDVVGAGLGLRTPVWGFGAVGGPAGARPSWPGPTLVARSGRPVRVRWRNALPFRHLLPLDTTVHWAFSGTGRSIEHDGVPTIVHLHGGHSDAGSDGHPDAWYTPGGARGPRFTGTRPTYDNSQEAATLWYHDHTLGLTRLNVYAGLAGFYLLRDDRELSLIERGALPSGPYEVELAIQDRDLRPDGSLAFPDAPAAAPDWPGGPSVLPEFFGSVIVVNGAAWPVLDVEPRRYRLRLLNASNSRFYRLSAHGVRPVPVTQIGADGGFLDRPAALDRPLLLAPGERADLIVDFRGHEGALIDLTNDAPVPFPDGDPVAPPADRVLRFRVSLPYDRRVPEAVPPRTLRETPFRAGGAPARTRRLVLTEHMDRYDRPKPMLGTVERGMLEWMEPVTETPALHSTEIWEFYNTTDDAHPVHLHLVQFQILDRAPFTAVQDPVTGALSDIATGSRRPPGADENGPKDTVRALPGEVTRLRAVFDKPGVFVWHCHILDHEDHEMMREYEVVDDG</sequence>
<dbReference type="InterPro" id="IPR011706">
    <property type="entry name" value="Cu-oxidase_C"/>
</dbReference>
<dbReference type="PROSITE" id="PS51318">
    <property type="entry name" value="TAT"/>
    <property type="match status" value="1"/>
</dbReference>
<accession>D5SLU3</accession>
<dbReference type="AlphaFoldDB" id="D5SLU3"/>
<dbReference type="InterPro" id="IPR006311">
    <property type="entry name" value="TAT_signal"/>
</dbReference>
<dbReference type="SUPFAM" id="SSF49503">
    <property type="entry name" value="Cupredoxins"/>
    <property type="match status" value="3"/>
</dbReference>
<evidence type="ECO:0000256" key="2">
    <source>
        <dbReference type="SAM" id="MobiDB-lite"/>
    </source>
</evidence>
<dbReference type="PANTHER" id="PTHR48267">
    <property type="entry name" value="CUPREDOXIN SUPERFAMILY PROTEIN"/>
    <property type="match status" value="1"/>
</dbReference>
<dbReference type="GeneID" id="93734465"/>
<dbReference type="InterPro" id="IPR045087">
    <property type="entry name" value="Cu-oxidase_fam"/>
</dbReference>
<evidence type="ECO:0000259" key="4">
    <source>
        <dbReference type="Pfam" id="PF07732"/>
    </source>
</evidence>
<dbReference type="OrthoDB" id="345021at2"/>
<dbReference type="CDD" id="cd13844">
    <property type="entry name" value="CuRO_1_BOD_CotA_like"/>
    <property type="match status" value="1"/>
</dbReference>
<evidence type="ECO:0000256" key="1">
    <source>
        <dbReference type="ARBA" id="ARBA00010609"/>
    </source>
</evidence>
<dbReference type="RefSeq" id="WP_003963681.1">
    <property type="nucleotide sequence ID" value="NZ_CM000914.1"/>
</dbReference>
<dbReference type="EMBL" id="CM000914">
    <property type="protein sequence ID" value="EFG04886.2"/>
    <property type="molecule type" value="Genomic_DNA"/>
</dbReference>
<reference evidence="5 6" key="1">
    <citation type="journal article" date="2010" name="Genome Biol. Evol.">
        <title>The sequence of a 1.8-mb bacterial linear plasmid reveals a rich evolutionary reservoir of secondary metabolic pathways.</title>
        <authorList>
            <person name="Medema M.H."/>
            <person name="Trefzer A."/>
            <person name="Kovalchuk A."/>
            <person name="van den Berg M."/>
            <person name="Mueller U."/>
            <person name="Heijne W."/>
            <person name="Wu L."/>
            <person name="Alam M.T."/>
            <person name="Ronning C.M."/>
            <person name="Nierman W.C."/>
            <person name="Bovenberg R.A.L."/>
            <person name="Breitling R."/>
            <person name="Takano E."/>
        </authorList>
    </citation>
    <scope>NUCLEOTIDE SEQUENCE [LARGE SCALE GENOMIC DNA]</scope>
    <source>
        <strain evidence="6">ATCC 27064 / DSM 738 / JCM 4710 / NBRC 13307 / NCIMB 12785 / NRRL 3585 / VKM Ac-602</strain>
        <plasmid evidence="5">pSCL4</plasmid>
    </source>
</reference>
<protein>
    <submittedName>
        <fullName evidence="5">Multicopper oxidase, type 2</fullName>
    </submittedName>
</protein>
<dbReference type="Pfam" id="PF07731">
    <property type="entry name" value="Cu-oxidase_2"/>
    <property type="match status" value="1"/>
</dbReference>
<organism evidence="5 6">
    <name type="scientific">Streptomyces clavuligerus</name>
    <dbReference type="NCBI Taxonomy" id="1901"/>
    <lineage>
        <taxon>Bacteria</taxon>
        <taxon>Bacillati</taxon>
        <taxon>Actinomycetota</taxon>
        <taxon>Actinomycetes</taxon>
        <taxon>Kitasatosporales</taxon>
        <taxon>Streptomycetaceae</taxon>
        <taxon>Streptomyces</taxon>
    </lineage>
</organism>
<feature type="region of interest" description="Disordered" evidence="2">
    <location>
        <begin position="523"/>
        <end position="544"/>
    </location>
</feature>
<dbReference type="Proteomes" id="UP000002357">
    <property type="component" value="Plasmid pSCL4"/>
</dbReference>
<geneLocation type="plasmid" evidence="5 6">
    <name>pSCL4</name>
</geneLocation>
<dbReference type="Gene3D" id="2.60.40.420">
    <property type="entry name" value="Cupredoxins - blue copper proteins"/>
    <property type="match status" value="3"/>
</dbReference>
<evidence type="ECO:0000259" key="3">
    <source>
        <dbReference type="Pfam" id="PF07731"/>
    </source>
</evidence>
<gene>
    <name evidence="5" type="ORF">SCLAV_p1404</name>
</gene>
<evidence type="ECO:0000313" key="6">
    <source>
        <dbReference type="Proteomes" id="UP000002357"/>
    </source>
</evidence>
<dbReference type="Pfam" id="PF07732">
    <property type="entry name" value="Cu-oxidase_3"/>
    <property type="match status" value="1"/>
</dbReference>
<comment type="similarity">
    <text evidence="1">Belongs to the multicopper oxidase family.</text>
</comment>
<keyword evidence="5" id="KW-0614">Plasmid</keyword>
<name>D5SLU3_STRCL</name>